<keyword evidence="3" id="KW-1185">Reference proteome</keyword>
<feature type="region of interest" description="Disordered" evidence="1">
    <location>
        <begin position="101"/>
        <end position="125"/>
    </location>
</feature>
<proteinExistence type="predicted"/>
<gene>
    <name evidence="2" type="ORF">JVT61DRAFT_8580</name>
</gene>
<dbReference type="Proteomes" id="UP000683000">
    <property type="component" value="Unassembled WGS sequence"/>
</dbReference>
<reference evidence="2" key="1">
    <citation type="submission" date="2021-03" db="EMBL/GenBank/DDBJ databases">
        <title>Evolutionary innovations through gain and loss of genes in the ectomycorrhizal Boletales.</title>
        <authorList>
            <person name="Wu G."/>
            <person name="Miyauchi S."/>
            <person name="Morin E."/>
            <person name="Yang Z.-L."/>
            <person name="Xu J."/>
            <person name="Martin F.M."/>
        </authorList>
    </citation>
    <scope>NUCLEOTIDE SEQUENCE</scope>
    <source>
        <strain evidence="2">BR01</strain>
    </source>
</reference>
<feature type="compositionally biased region" description="Basic residues" evidence="1">
    <location>
        <begin position="114"/>
        <end position="125"/>
    </location>
</feature>
<sequence length="125" mass="13806">MDRFLAPHTSEALIERMSLWPRSSLILTSFTAKTGSPGIKTIETLVAGCASYQAFNRSLSSSDLFLGILTADGPLAPHDAYCKLHFRTLSILTTMTTCERREYSTPLSPAKEAKKQKKAAKKRNL</sequence>
<dbReference type="OrthoDB" id="3229989at2759"/>
<accession>A0A8I2YXT2</accession>
<name>A0A8I2YXT2_9AGAM</name>
<evidence type="ECO:0000256" key="1">
    <source>
        <dbReference type="SAM" id="MobiDB-lite"/>
    </source>
</evidence>
<organism evidence="2 3">
    <name type="scientific">Boletus reticuloceps</name>
    <dbReference type="NCBI Taxonomy" id="495285"/>
    <lineage>
        <taxon>Eukaryota</taxon>
        <taxon>Fungi</taxon>
        <taxon>Dikarya</taxon>
        <taxon>Basidiomycota</taxon>
        <taxon>Agaricomycotina</taxon>
        <taxon>Agaricomycetes</taxon>
        <taxon>Agaricomycetidae</taxon>
        <taxon>Boletales</taxon>
        <taxon>Boletineae</taxon>
        <taxon>Boletaceae</taxon>
        <taxon>Boletoideae</taxon>
        <taxon>Boletus</taxon>
    </lineage>
</organism>
<dbReference type="EMBL" id="JAGFBS010000003">
    <property type="protein sequence ID" value="KAG6380441.1"/>
    <property type="molecule type" value="Genomic_DNA"/>
</dbReference>
<evidence type="ECO:0000313" key="3">
    <source>
        <dbReference type="Proteomes" id="UP000683000"/>
    </source>
</evidence>
<evidence type="ECO:0000313" key="2">
    <source>
        <dbReference type="EMBL" id="KAG6380441.1"/>
    </source>
</evidence>
<comment type="caution">
    <text evidence="2">The sequence shown here is derived from an EMBL/GenBank/DDBJ whole genome shotgun (WGS) entry which is preliminary data.</text>
</comment>
<protein>
    <submittedName>
        <fullName evidence="2">Uncharacterized protein</fullName>
    </submittedName>
</protein>
<dbReference type="AlphaFoldDB" id="A0A8I2YXT2"/>